<dbReference type="PROSITE" id="PS00136">
    <property type="entry name" value="SUBTILASE_ASP"/>
    <property type="match status" value="1"/>
</dbReference>
<dbReference type="Pfam" id="PF00082">
    <property type="entry name" value="Peptidase_S8"/>
    <property type="match status" value="1"/>
</dbReference>
<gene>
    <name evidence="12" type="ORF">B0T18DRAFT_424215</name>
</gene>
<organism evidence="12 13">
    <name type="scientific">Schizothecium vesticola</name>
    <dbReference type="NCBI Taxonomy" id="314040"/>
    <lineage>
        <taxon>Eukaryota</taxon>
        <taxon>Fungi</taxon>
        <taxon>Dikarya</taxon>
        <taxon>Ascomycota</taxon>
        <taxon>Pezizomycotina</taxon>
        <taxon>Sordariomycetes</taxon>
        <taxon>Sordariomycetidae</taxon>
        <taxon>Sordariales</taxon>
        <taxon>Schizotheciaceae</taxon>
        <taxon>Schizothecium</taxon>
    </lineage>
</organism>
<comment type="similarity">
    <text evidence="1 7 8">Belongs to the peptidase S8 family.</text>
</comment>
<dbReference type="InterPro" id="IPR023827">
    <property type="entry name" value="Peptidase_S8_Asp-AS"/>
</dbReference>
<dbReference type="AlphaFoldDB" id="A0AA40F9J7"/>
<evidence type="ECO:0000256" key="5">
    <source>
        <dbReference type="ARBA" id="ARBA00022825"/>
    </source>
</evidence>
<dbReference type="CDD" id="cd07489">
    <property type="entry name" value="Peptidases_S8_5"/>
    <property type="match status" value="1"/>
</dbReference>
<dbReference type="PANTHER" id="PTHR43806:SF66">
    <property type="entry name" value="SERIN ENDOPEPTIDASE"/>
    <property type="match status" value="1"/>
</dbReference>
<dbReference type="GO" id="GO:0016020">
    <property type="term" value="C:membrane"/>
    <property type="evidence" value="ECO:0007669"/>
    <property type="project" value="InterPro"/>
</dbReference>
<feature type="domain" description="Peptidase S8/S53" evidence="10">
    <location>
        <begin position="90"/>
        <end position="488"/>
    </location>
</feature>
<feature type="active site" description="Charge relay system" evidence="6 7">
    <location>
        <position position="139"/>
    </location>
</feature>
<feature type="active site" description="Charge relay system" evidence="6 7">
    <location>
        <position position="99"/>
    </location>
</feature>
<dbReference type="InterPro" id="IPR010435">
    <property type="entry name" value="C5a/SBT2-like_Fn3"/>
</dbReference>
<dbReference type="PROSITE" id="PS51892">
    <property type="entry name" value="SUBTILASE"/>
    <property type="match status" value="1"/>
</dbReference>
<evidence type="ECO:0000256" key="4">
    <source>
        <dbReference type="ARBA" id="ARBA00022801"/>
    </source>
</evidence>
<evidence type="ECO:0000256" key="8">
    <source>
        <dbReference type="RuleBase" id="RU003355"/>
    </source>
</evidence>
<reference evidence="12" key="1">
    <citation type="submission" date="2023-06" db="EMBL/GenBank/DDBJ databases">
        <title>Genome-scale phylogeny and comparative genomics of the fungal order Sordariales.</title>
        <authorList>
            <consortium name="Lawrence Berkeley National Laboratory"/>
            <person name="Hensen N."/>
            <person name="Bonometti L."/>
            <person name="Westerberg I."/>
            <person name="Brannstrom I.O."/>
            <person name="Guillou S."/>
            <person name="Cros-Aarteil S."/>
            <person name="Calhoun S."/>
            <person name="Haridas S."/>
            <person name="Kuo A."/>
            <person name="Mondo S."/>
            <person name="Pangilinan J."/>
            <person name="Riley R."/>
            <person name="LaButti K."/>
            <person name="Andreopoulos B."/>
            <person name="Lipzen A."/>
            <person name="Chen C."/>
            <person name="Yanf M."/>
            <person name="Daum C."/>
            <person name="Ng V."/>
            <person name="Clum A."/>
            <person name="Steindorff A."/>
            <person name="Ohm R."/>
            <person name="Martin F."/>
            <person name="Silar P."/>
            <person name="Natvig D."/>
            <person name="Lalanne C."/>
            <person name="Gautier V."/>
            <person name="Ament-velasquez S.L."/>
            <person name="Kruys A."/>
            <person name="Hutchinson M.I."/>
            <person name="Powell A.J."/>
            <person name="Barry K."/>
            <person name="Miller A.N."/>
            <person name="Grigoriev I.V."/>
            <person name="Debuchy R."/>
            <person name="Gladieux P."/>
            <person name="Thoren M.H."/>
            <person name="Johannesson H."/>
        </authorList>
    </citation>
    <scope>NUCLEOTIDE SEQUENCE</scope>
    <source>
        <strain evidence="12">SMH3187-1</strain>
    </source>
</reference>
<feature type="domain" description="C5a peptidase/Subtilisin-like protease SBT2-like Fn3-like" evidence="11">
    <location>
        <begin position="523"/>
        <end position="641"/>
    </location>
</feature>
<dbReference type="InterPro" id="IPR023828">
    <property type="entry name" value="Peptidase_S8_Ser-AS"/>
</dbReference>
<dbReference type="InterPro" id="IPR034187">
    <property type="entry name" value="Peptidases_S8_5"/>
</dbReference>
<keyword evidence="5 7" id="KW-0720">Serine protease</keyword>
<evidence type="ECO:0000259" key="11">
    <source>
        <dbReference type="Pfam" id="PF06280"/>
    </source>
</evidence>
<dbReference type="GO" id="GO:0006508">
    <property type="term" value="P:proteolysis"/>
    <property type="evidence" value="ECO:0007669"/>
    <property type="project" value="UniProtKB-KW"/>
</dbReference>
<proteinExistence type="inferred from homology"/>
<dbReference type="InterPro" id="IPR015500">
    <property type="entry name" value="Peptidase_S8_subtilisin-rel"/>
</dbReference>
<evidence type="ECO:0000256" key="2">
    <source>
        <dbReference type="ARBA" id="ARBA00022670"/>
    </source>
</evidence>
<evidence type="ECO:0000256" key="1">
    <source>
        <dbReference type="ARBA" id="ARBA00011073"/>
    </source>
</evidence>
<evidence type="ECO:0000313" key="12">
    <source>
        <dbReference type="EMBL" id="KAK0753713.1"/>
    </source>
</evidence>
<protein>
    <submittedName>
        <fullName evidence="12">Peptidase S8/S53 domain-containing protein</fullName>
    </submittedName>
</protein>
<evidence type="ECO:0000256" key="7">
    <source>
        <dbReference type="PROSITE-ProRule" id="PRU01240"/>
    </source>
</evidence>
<dbReference type="Pfam" id="PF06280">
    <property type="entry name" value="fn3_5"/>
    <property type="match status" value="1"/>
</dbReference>
<dbReference type="SUPFAM" id="SSF52743">
    <property type="entry name" value="Subtilisin-like"/>
    <property type="match status" value="1"/>
</dbReference>
<dbReference type="PROSITE" id="PS00137">
    <property type="entry name" value="SUBTILASE_HIS"/>
    <property type="match status" value="1"/>
</dbReference>
<evidence type="ECO:0000256" key="3">
    <source>
        <dbReference type="ARBA" id="ARBA00022729"/>
    </source>
</evidence>
<evidence type="ECO:0000259" key="10">
    <source>
        <dbReference type="Pfam" id="PF00082"/>
    </source>
</evidence>
<dbReference type="Gene3D" id="3.40.50.200">
    <property type="entry name" value="Peptidase S8/S53 domain"/>
    <property type="match status" value="2"/>
</dbReference>
<dbReference type="InterPro" id="IPR036852">
    <property type="entry name" value="Peptidase_S8/S53_dom_sf"/>
</dbReference>
<dbReference type="InterPro" id="IPR050131">
    <property type="entry name" value="Peptidase_S8_subtilisin-like"/>
</dbReference>
<feature type="active site" description="Charge relay system" evidence="6 7">
    <location>
        <position position="446"/>
    </location>
</feature>
<keyword evidence="13" id="KW-1185">Reference proteome</keyword>
<accession>A0AA40F9J7</accession>
<dbReference type="EMBL" id="JAUKUD010000001">
    <property type="protein sequence ID" value="KAK0753713.1"/>
    <property type="molecule type" value="Genomic_DNA"/>
</dbReference>
<comment type="caution">
    <text evidence="12">The sequence shown here is derived from an EMBL/GenBank/DDBJ whole genome shotgun (WGS) entry which is preliminary data.</text>
</comment>
<evidence type="ECO:0000313" key="13">
    <source>
        <dbReference type="Proteomes" id="UP001172155"/>
    </source>
</evidence>
<keyword evidence="3" id="KW-0732">Signal</keyword>
<dbReference type="PROSITE" id="PS00138">
    <property type="entry name" value="SUBTILASE_SER"/>
    <property type="match status" value="1"/>
</dbReference>
<keyword evidence="4 7" id="KW-0378">Hydrolase</keyword>
<dbReference type="InterPro" id="IPR000209">
    <property type="entry name" value="Peptidase_S8/S53_dom"/>
</dbReference>
<dbReference type="PANTHER" id="PTHR43806">
    <property type="entry name" value="PEPTIDASE S8"/>
    <property type="match status" value="1"/>
</dbReference>
<dbReference type="InterPro" id="IPR022398">
    <property type="entry name" value="Peptidase_S8_His-AS"/>
</dbReference>
<dbReference type="Proteomes" id="UP001172155">
    <property type="component" value="Unassembled WGS sequence"/>
</dbReference>
<dbReference type="PRINTS" id="PR00723">
    <property type="entry name" value="SUBTILISIN"/>
</dbReference>
<evidence type="ECO:0000256" key="6">
    <source>
        <dbReference type="PIRSR" id="PIRSR615500-1"/>
    </source>
</evidence>
<dbReference type="GO" id="GO:0004252">
    <property type="term" value="F:serine-type endopeptidase activity"/>
    <property type="evidence" value="ECO:0007669"/>
    <property type="project" value="UniProtKB-UniRule"/>
</dbReference>
<name>A0AA40F9J7_9PEZI</name>
<keyword evidence="2 7" id="KW-0645">Protease</keyword>
<sequence>MTYTLFKGTSFKLEDSVDASTALADITELPMVKKMWPVTWSQTIPVAPDANTAGEALSAPPLLRRQSTNGTYPPHVMTQVDKLRAKGITGKGIHVGIVDSGIDYKHPALGGCFGPGCLVTTGYDFVDGDADPMDPCDGHGTHVAGIIAAQPNSWGFTGAAPGVTLGAYRANNCAGRVPDDRLVAAFNRAFDDAATSSTFPASSRAMGNMNEANTGLFTAGSPAVGRGVAGIANFINTETPAFLTAATYSVDGQTDAKSFGWRAGNPPFPSLDLPVYAINNSSEVTNDACRPLPSDTPDLSNVLVLIRESPRSAADSCTDRDQVSNLADRGAKYVMWYSTTVNTKRIDASFPVRLQGVGMVPSTVGEEWLGLLNSGHRVTAHIVNTTSATQFLYSPKNPQGGLVAPNSAWGLNWELEVKPQFGATGQNILSTYLLSKGGYTVLSGTSMASPMVSAAYALLMQARGKLDPATLQSLLSATAKPTLWFDGTKTYNILAPVAQQGAGLIQVDDAASATTILSVSNLAFNDTDHLVRNATFSIKNTGAHEVTYQLNHVKAATVYSSTESFVTNPAGFRLGAFPPATADSSATLGFSASTVRVPAGGSITVVVTPTPPAGLDVGRLPVYGGYIAINGSNGEAFSLPYAGVATSMRSVPVLFQPDETETFLGTWDQDGIYPAPANTTFTIPRPTGPPSDPDETPSREIGFPLAVVTRKIGSALTRLDLIPLEVATPVNTTVVLGVEIVGSLQKHPIEYYPDGSPDNPFTGVLADGRVVPEGRYQFIMRALKVFGNREKAEDYDVVRLPPFVLKYSS</sequence>
<feature type="region of interest" description="Disordered" evidence="9">
    <location>
        <begin position="679"/>
        <end position="699"/>
    </location>
</feature>
<evidence type="ECO:0000256" key="9">
    <source>
        <dbReference type="SAM" id="MobiDB-lite"/>
    </source>
</evidence>